<reference evidence="3 4" key="1">
    <citation type="submission" date="2016-05" db="EMBL/GenBank/DDBJ databases">
        <title>First whole genome sequencing of Entamoeba histolytica HM1:IMSS-clone-6.</title>
        <authorList>
            <person name="Mukherjee Avik.K."/>
            <person name="Izumyama S."/>
            <person name="Nakada-Tsukui K."/>
            <person name="Nozaki T."/>
        </authorList>
    </citation>
    <scope>NUCLEOTIDE SEQUENCE [LARGE SCALE GENOMIC DNA]</scope>
    <source>
        <strain evidence="3 4">HM1:IMSS clone 6</strain>
    </source>
</reference>
<dbReference type="GO" id="GO:0070492">
    <property type="term" value="F:oligosaccharide binding"/>
    <property type="evidence" value="ECO:0007669"/>
    <property type="project" value="TreeGrafter"/>
</dbReference>
<dbReference type="VEuPathDB" id="AmoebaDB:KM1_137760"/>
<keyword evidence="2" id="KW-0732">Signal</keyword>
<dbReference type="Gene3D" id="3.20.20.80">
    <property type="entry name" value="Glycosidases"/>
    <property type="match status" value="1"/>
</dbReference>
<accession>A0A175JT86</accession>
<name>A0A175JT86_ENTHI</name>
<dbReference type="EMBL" id="BDEQ01000001">
    <property type="protein sequence ID" value="GAT96682.1"/>
    <property type="molecule type" value="Genomic_DNA"/>
</dbReference>
<dbReference type="InterPro" id="IPR017853">
    <property type="entry name" value="GH"/>
</dbReference>
<dbReference type="PANTHER" id="PTHR46066">
    <property type="entry name" value="CHITINASE DOMAIN-CONTAINING PROTEIN 1 FAMILY MEMBER"/>
    <property type="match status" value="1"/>
</dbReference>
<evidence type="ECO:0000256" key="2">
    <source>
        <dbReference type="SAM" id="SignalP"/>
    </source>
</evidence>
<feature type="signal peptide" evidence="2">
    <location>
        <begin position="1"/>
        <end position="16"/>
    </location>
</feature>
<dbReference type="Proteomes" id="UP000078387">
    <property type="component" value="Unassembled WGS sequence"/>
</dbReference>
<dbReference type="VEuPathDB" id="AmoebaDB:EHI7A_140430"/>
<protein>
    <recommendedName>
        <fullName evidence="5">Chitinase</fullName>
    </recommendedName>
</protein>
<comment type="similarity">
    <text evidence="1">Belongs to the glycosyl hydrolase 18 family.</text>
</comment>
<sequence length="321" mass="37189">MFFLFITFLFVENITGEVISDFNSIQHQPRKFNGKIFVVIENDREIEIANEHNDRIDQIIIKGFSIDSIQTGIPKVQGVWNYSINSKERIAHIKFDNFVNIINLSFEIANSIVEFVRKYNLDGICLEDLENLFYITGRSTRDVRLVLRRIGIELHKINKKVYVIIPPRSVAISGTIINSLKKYIDEFIIDTTDYYSKSLHSSHCSSPLMYIENLIKDYTSKNENLKSMTSISIDLSGYKFCLNQPRSSINVTSFQTMLHNTTNSTWIEECQEHSFTDSNNCEIMFPTIEYIEKRINLAIQEGIDITLCHIEAAHPNVFELF</sequence>
<dbReference type="VEuPathDB" id="AmoebaDB:EHI5A_060230"/>
<feature type="chain" id="PRO_5008039966" description="Chitinase" evidence="2">
    <location>
        <begin position="17"/>
        <end position="321"/>
    </location>
</feature>
<evidence type="ECO:0008006" key="5">
    <source>
        <dbReference type="Google" id="ProtNLM"/>
    </source>
</evidence>
<dbReference type="AlphaFoldDB" id="A0A175JT86"/>
<comment type="caution">
    <text evidence="3">The sequence shown here is derived from an EMBL/GenBank/DDBJ whole genome shotgun (WGS) entry which is preliminary data.</text>
</comment>
<evidence type="ECO:0000313" key="4">
    <source>
        <dbReference type="Proteomes" id="UP000078387"/>
    </source>
</evidence>
<gene>
    <name evidence="3" type="ORF">CL6EHI_111010</name>
</gene>
<dbReference type="GO" id="GO:0012505">
    <property type="term" value="C:endomembrane system"/>
    <property type="evidence" value="ECO:0007669"/>
    <property type="project" value="TreeGrafter"/>
</dbReference>
<dbReference type="SUPFAM" id="SSF51445">
    <property type="entry name" value="(Trans)glycosidases"/>
    <property type="match status" value="1"/>
</dbReference>
<proteinExistence type="inferred from homology"/>
<dbReference type="VEuPathDB" id="AmoebaDB:EHI8A_198270"/>
<evidence type="ECO:0000313" key="3">
    <source>
        <dbReference type="EMBL" id="GAT96682.1"/>
    </source>
</evidence>
<dbReference type="PANTHER" id="PTHR46066:SF2">
    <property type="entry name" value="CHITINASE DOMAIN-CONTAINING PROTEIN 1"/>
    <property type="match status" value="1"/>
</dbReference>
<evidence type="ECO:0000256" key="1">
    <source>
        <dbReference type="ARBA" id="ARBA00009336"/>
    </source>
</evidence>
<organism evidence="3 4">
    <name type="scientific">Entamoeba histolytica</name>
    <dbReference type="NCBI Taxonomy" id="5759"/>
    <lineage>
        <taxon>Eukaryota</taxon>
        <taxon>Amoebozoa</taxon>
        <taxon>Evosea</taxon>
        <taxon>Archamoebae</taxon>
        <taxon>Mastigamoebida</taxon>
        <taxon>Entamoebidae</taxon>
        <taxon>Entamoeba</taxon>
    </lineage>
</organism>
<dbReference type="VEuPathDB" id="AmoebaDB:EHI_050890"/>